<evidence type="ECO:0000313" key="2">
    <source>
        <dbReference type="Proteomes" id="UP000254209"/>
    </source>
</evidence>
<dbReference type="STRING" id="1120980.GCA_000745955_00387"/>
<protein>
    <submittedName>
        <fullName evidence="1">Uncharacterized protein</fullName>
    </submittedName>
</protein>
<keyword evidence="2" id="KW-1185">Reference proteome</keyword>
<organism evidence="1 2">
    <name type="scientific">Alysiella crassa</name>
    <dbReference type="NCBI Taxonomy" id="153491"/>
    <lineage>
        <taxon>Bacteria</taxon>
        <taxon>Pseudomonadati</taxon>
        <taxon>Pseudomonadota</taxon>
        <taxon>Betaproteobacteria</taxon>
        <taxon>Neisseriales</taxon>
        <taxon>Neisseriaceae</taxon>
        <taxon>Alysiella</taxon>
    </lineage>
</organism>
<dbReference type="RefSeq" id="WP_034291146.1">
    <property type="nucleotide sequence ID" value="NZ_CP091519.2"/>
</dbReference>
<dbReference type="EMBL" id="UFSO01000003">
    <property type="protein sequence ID" value="SSY80997.1"/>
    <property type="molecule type" value="Genomic_DNA"/>
</dbReference>
<proteinExistence type="predicted"/>
<reference evidence="1 2" key="1">
    <citation type="submission" date="2018-06" db="EMBL/GenBank/DDBJ databases">
        <authorList>
            <consortium name="Pathogen Informatics"/>
            <person name="Doyle S."/>
        </authorList>
    </citation>
    <scope>NUCLEOTIDE SEQUENCE [LARGE SCALE GENOMIC DNA]</scope>
    <source>
        <strain evidence="1 2">NCTC10283</strain>
    </source>
</reference>
<name>A0A376BVI3_9NEIS</name>
<dbReference type="AlphaFoldDB" id="A0A376BVI3"/>
<evidence type="ECO:0000313" key="1">
    <source>
        <dbReference type="EMBL" id="SSY80997.1"/>
    </source>
</evidence>
<sequence length="288" mass="33058">MVMQCNCDRAARHKAHYCQPQWEALQFLNNQLGEGCLKPDYFDNQINQLLAPYGLSTADDYMTYFGVAFGKNGVELIKKVEGLQEISNFRLPEISKTPSFQTTAPQTHGVGLMLEFNGKAFSYLKLVSAKLKNGELATYFRTLTSYDLASEEAFLGIYGEINPLLLLEKFVNHFNHEYAGYRKNTAHALLAWREVLANMPAQYPIYVHESGDNLSLNHLQRIELNRDFTPELSFQLFEDEQFFRLEPRIRLPENSYTFGSKNILLSPFFVIHNNHLYPINNPAVAKDI</sequence>
<dbReference type="Proteomes" id="UP000254209">
    <property type="component" value="Unassembled WGS sequence"/>
</dbReference>
<gene>
    <name evidence="1" type="ORF">NCTC10283_02561</name>
</gene>
<accession>A0A376BVI3</accession>